<protein>
    <submittedName>
        <fullName evidence="1">FMR1 autosomal homolog 2</fullName>
    </submittedName>
</protein>
<name>A0AC11DP33_SHEEP</name>
<accession>A0AC11DP33</accession>
<reference evidence="1" key="3">
    <citation type="submission" date="2025-09" db="UniProtKB">
        <authorList>
            <consortium name="Ensembl"/>
        </authorList>
    </citation>
    <scope>IDENTIFICATION</scope>
</reference>
<sequence>RQRQQWVPGLRLQRGRRRAEAEVTKAAAAAAVFLTVAETKAAAADGERPGPGPLLVGCGRAAVGPARLPPPAAPPPAPPPGRRRGPGPARTQSAAAAAAGGVGGGGGPAYGPNSDLSTASETESEKREEPTRAGPGDRDAPTRGEESRRRPIGGRGRGPPPAPRPTSRYNSSSISSVLKDPDSNPYSLLDTSEPEPPVDSEPGEPPPASARRRRSRRRRTDEDRTVMDGGLESDGPGMTENGLEDESRPQRRNRSRRRRNRGNRTDGSISGDRQPVTVADYISRAKSQSRQRPPLDRTKPSEDSLSGQKGDSVSKLPKGPSENGELSAPLELGSLVNGVS</sequence>
<dbReference type="Ensembl" id="ENSOART00020078274.1">
    <property type="protein sequence ID" value="ENSOARP00020047545.1"/>
    <property type="gene ID" value="ENSOARG00020012154.2"/>
</dbReference>
<gene>
    <name evidence="1" type="primary">FXR2</name>
</gene>
<reference evidence="1" key="2">
    <citation type="submission" date="2025-08" db="UniProtKB">
        <authorList>
            <consortium name="Ensembl"/>
        </authorList>
    </citation>
    <scope>IDENTIFICATION</scope>
</reference>
<evidence type="ECO:0000313" key="1">
    <source>
        <dbReference type="Ensembl" id="ENSOARP00020047545.1"/>
    </source>
</evidence>
<organism evidence="1">
    <name type="scientific">Ovis aries</name>
    <name type="common">Sheep</name>
    <dbReference type="NCBI Taxonomy" id="9940"/>
    <lineage>
        <taxon>Eukaryota</taxon>
        <taxon>Metazoa</taxon>
        <taxon>Chordata</taxon>
        <taxon>Craniata</taxon>
        <taxon>Vertebrata</taxon>
        <taxon>Euteleostomi</taxon>
        <taxon>Mammalia</taxon>
        <taxon>Eutheria</taxon>
        <taxon>Laurasiatheria</taxon>
        <taxon>Artiodactyla</taxon>
        <taxon>Ruminantia</taxon>
        <taxon>Pecora</taxon>
        <taxon>Bovidae</taxon>
        <taxon>Caprinae</taxon>
        <taxon>Ovis</taxon>
    </lineage>
</organism>
<proteinExistence type="predicted"/>
<reference evidence="1" key="1">
    <citation type="submission" date="2020-11" db="EMBL/GenBank/DDBJ databases">
        <authorList>
            <person name="Davenport K.M."/>
            <person name="Bickhart D.M."/>
            <person name="Smith T.P.L."/>
            <person name="Murdoch B.M."/>
            <person name="Rosen B.D."/>
        </authorList>
    </citation>
    <scope>NUCLEOTIDE SEQUENCE [LARGE SCALE GENOMIC DNA]</scope>
    <source>
        <strain evidence="1">OAR_USU_Benz2616</strain>
    </source>
</reference>